<dbReference type="Pfam" id="PF13683">
    <property type="entry name" value="rve_3"/>
    <property type="match status" value="1"/>
</dbReference>
<dbReference type="RefSeq" id="WP_197745404.1">
    <property type="nucleotide sequence ID" value="NZ_AP022560.1"/>
</dbReference>
<dbReference type="InterPro" id="IPR001584">
    <property type="entry name" value="Integrase_cat-core"/>
</dbReference>
<dbReference type="GO" id="GO:0015074">
    <property type="term" value="P:DNA integration"/>
    <property type="evidence" value="ECO:0007669"/>
    <property type="project" value="InterPro"/>
</dbReference>
<accession>A0AAD1HB77</accession>
<dbReference type="InterPro" id="IPR036397">
    <property type="entry name" value="RNaseH_sf"/>
</dbReference>
<dbReference type="Proteomes" id="UP000466681">
    <property type="component" value="Chromosome"/>
</dbReference>
<dbReference type="SUPFAM" id="SSF53098">
    <property type="entry name" value="Ribonuclease H-like"/>
    <property type="match status" value="1"/>
</dbReference>
<dbReference type="KEGG" id="mmor:MMOR_25310"/>
<feature type="domain" description="Integrase catalytic" evidence="2">
    <location>
        <begin position="1"/>
        <end position="155"/>
    </location>
</feature>
<dbReference type="GO" id="GO:0003676">
    <property type="term" value="F:nucleic acid binding"/>
    <property type="evidence" value="ECO:0007669"/>
    <property type="project" value="InterPro"/>
</dbReference>
<keyword evidence="4" id="KW-1185">Reference proteome</keyword>
<dbReference type="PROSITE" id="PS50994">
    <property type="entry name" value="INTEGRASE"/>
    <property type="match status" value="1"/>
</dbReference>
<reference evidence="3 4" key="1">
    <citation type="journal article" date="2019" name="Emerg. Microbes Infect.">
        <title>Comprehensive subspecies identification of 175 nontuberculous mycobacteria species based on 7547 genomic profiles.</title>
        <authorList>
            <person name="Matsumoto Y."/>
            <person name="Kinjo T."/>
            <person name="Motooka D."/>
            <person name="Nabeya D."/>
            <person name="Jung N."/>
            <person name="Uechi K."/>
            <person name="Horii T."/>
            <person name="Iida T."/>
            <person name="Fujita J."/>
            <person name="Nakamura S."/>
        </authorList>
    </citation>
    <scope>NUCLEOTIDE SEQUENCE [LARGE SCALE GENOMIC DNA]</scope>
    <source>
        <strain evidence="3 4">JCM 6375</strain>
    </source>
</reference>
<proteinExistence type="predicted"/>
<dbReference type="PANTHER" id="PTHR35004">
    <property type="entry name" value="TRANSPOSASE RV3428C-RELATED"/>
    <property type="match status" value="1"/>
</dbReference>
<dbReference type="PANTHER" id="PTHR35004:SF6">
    <property type="entry name" value="TRANSPOSASE"/>
    <property type="match status" value="1"/>
</dbReference>
<dbReference type="EMBL" id="AP022560">
    <property type="protein sequence ID" value="BBX01595.1"/>
    <property type="molecule type" value="Genomic_DNA"/>
</dbReference>
<gene>
    <name evidence="3" type="ORF">MMOR_25310</name>
</gene>
<dbReference type="AlphaFoldDB" id="A0AAD1HB77"/>
<dbReference type="InterPro" id="IPR012337">
    <property type="entry name" value="RNaseH-like_sf"/>
</dbReference>
<dbReference type="Gene3D" id="3.30.420.10">
    <property type="entry name" value="Ribonuclease H-like superfamily/Ribonuclease H"/>
    <property type="match status" value="1"/>
</dbReference>
<organism evidence="3 4">
    <name type="scientific">Mycolicibacterium moriokaense</name>
    <dbReference type="NCBI Taxonomy" id="39691"/>
    <lineage>
        <taxon>Bacteria</taxon>
        <taxon>Bacillati</taxon>
        <taxon>Actinomycetota</taxon>
        <taxon>Actinomycetes</taxon>
        <taxon>Mycobacteriales</taxon>
        <taxon>Mycobacteriaceae</taxon>
        <taxon>Mycolicibacterium</taxon>
    </lineage>
</organism>
<evidence type="ECO:0000256" key="1">
    <source>
        <dbReference type="SAM" id="MobiDB-lite"/>
    </source>
</evidence>
<feature type="region of interest" description="Disordered" evidence="1">
    <location>
        <begin position="220"/>
        <end position="241"/>
    </location>
</feature>
<sequence length="241" mass="27052">MANGTTTEILCWLDDHSRYAISVTAHRRVTATIVANEFTKATAQHGIPYSTLTDNGMVFTTRFAGGKGGRNEFEAQLHRLKVRQINSTPNHPTTCGKVERFHQTLKKWLTGQPPATTIAALQTQLDAFTDEYNHRRPHRSLPHQATPTVIYTSRPKATPATRTDTHNRVRTDRVDQAGSVTLRVNGRHHYRTRVLILIQDLNTTVINAATGEVLRDFTLDPTRDYQPTGAPKGPKRKKPQT</sequence>
<protein>
    <recommendedName>
        <fullName evidence="2">Integrase catalytic domain-containing protein</fullName>
    </recommendedName>
</protein>
<evidence type="ECO:0000313" key="3">
    <source>
        <dbReference type="EMBL" id="BBX01595.1"/>
    </source>
</evidence>
<evidence type="ECO:0000259" key="2">
    <source>
        <dbReference type="PROSITE" id="PS50994"/>
    </source>
</evidence>
<name>A0AAD1HB77_9MYCO</name>
<evidence type="ECO:0000313" key="4">
    <source>
        <dbReference type="Proteomes" id="UP000466681"/>
    </source>
</evidence>